<keyword evidence="2" id="KW-0663">Pyridoxal phosphate</keyword>
<dbReference type="PANTHER" id="PTHR46577:SF1">
    <property type="entry name" value="HTH-TYPE TRANSCRIPTIONAL REGULATORY PROTEIN GABR"/>
    <property type="match status" value="1"/>
</dbReference>
<reference evidence="7 8" key="1">
    <citation type="journal article" date="2012" name="PLoS ONE">
        <title>The purine-utilizing bacterium Clostridium acidurici 9a: a genome-guided metabolic reconsideration.</title>
        <authorList>
            <person name="Hartwich K."/>
            <person name="Poehlein A."/>
            <person name="Daniel R."/>
        </authorList>
    </citation>
    <scope>NUCLEOTIDE SEQUENCE [LARGE SCALE GENOMIC DNA]</scope>
    <source>
        <strain evidence="8">ATCC 7906 / DSM 604 / BCRC 14475 / CIP 104303 / KCTC 5404 / NCIMB 10678 / 9a</strain>
    </source>
</reference>
<dbReference type="OrthoDB" id="163333at2"/>
<dbReference type="AlphaFoldDB" id="K0AZB1"/>
<dbReference type="eggNOG" id="COG1167">
    <property type="taxonomic scope" value="Bacteria"/>
</dbReference>
<accession>K0AZB1</accession>
<dbReference type="PANTHER" id="PTHR46577">
    <property type="entry name" value="HTH-TYPE TRANSCRIPTIONAL REGULATORY PROTEIN GABR"/>
    <property type="match status" value="1"/>
</dbReference>
<dbReference type="GO" id="GO:0030170">
    <property type="term" value="F:pyridoxal phosphate binding"/>
    <property type="evidence" value="ECO:0007669"/>
    <property type="project" value="InterPro"/>
</dbReference>
<dbReference type="GO" id="GO:0003700">
    <property type="term" value="F:DNA-binding transcription factor activity"/>
    <property type="evidence" value="ECO:0007669"/>
    <property type="project" value="InterPro"/>
</dbReference>
<dbReference type="Pfam" id="PF00392">
    <property type="entry name" value="GntR"/>
    <property type="match status" value="1"/>
</dbReference>
<evidence type="ECO:0000313" key="7">
    <source>
        <dbReference type="EMBL" id="AFS79138.1"/>
    </source>
</evidence>
<dbReference type="CDD" id="cd00609">
    <property type="entry name" value="AAT_like"/>
    <property type="match status" value="1"/>
</dbReference>
<dbReference type="InterPro" id="IPR036388">
    <property type="entry name" value="WH-like_DNA-bd_sf"/>
</dbReference>
<dbReference type="SUPFAM" id="SSF53383">
    <property type="entry name" value="PLP-dependent transferases"/>
    <property type="match status" value="1"/>
</dbReference>
<dbReference type="PROSITE" id="PS50949">
    <property type="entry name" value="HTH_GNTR"/>
    <property type="match status" value="1"/>
</dbReference>
<dbReference type="PATRIC" id="fig|1128398.3.peg.2205"/>
<organism evidence="7 8">
    <name type="scientific">Gottschalkia acidurici (strain ATCC 7906 / DSM 604 / BCRC 14475 / CIP 104303 / KCTC 5404 / NCIMB 10678 / 9a)</name>
    <name type="common">Clostridium acidurici</name>
    <dbReference type="NCBI Taxonomy" id="1128398"/>
    <lineage>
        <taxon>Bacteria</taxon>
        <taxon>Bacillati</taxon>
        <taxon>Bacillota</taxon>
        <taxon>Tissierellia</taxon>
        <taxon>Tissierellales</taxon>
        <taxon>Gottschalkiaceae</taxon>
        <taxon>Gottschalkia</taxon>
    </lineage>
</organism>
<dbReference type="Pfam" id="PF00155">
    <property type="entry name" value="Aminotran_1_2"/>
    <property type="match status" value="1"/>
</dbReference>
<dbReference type="SUPFAM" id="SSF46785">
    <property type="entry name" value="Winged helix' DNA-binding domain"/>
    <property type="match status" value="1"/>
</dbReference>
<dbReference type="InterPro" id="IPR004839">
    <property type="entry name" value="Aminotransferase_I/II_large"/>
</dbReference>
<comment type="similarity">
    <text evidence="1">In the C-terminal section; belongs to the class-I pyridoxal-phosphate-dependent aminotransferase family.</text>
</comment>
<evidence type="ECO:0000256" key="3">
    <source>
        <dbReference type="ARBA" id="ARBA00023015"/>
    </source>
</evidence>
<evidence type="ECO:0000256" key="1">
    <source>
        <dbReference type="ARBA" id="ARBA00005384"/>
    </source>
</evidence>
<keyword evidence="8" id="KW-1185">Reference proteome</keyword>
<evidence type="ECO:0000256" key="5">
    <source>
        <dbReference type="ARBA" id="ARBA00023163"/>
    </source>
</evidence>
<dbReference type="InterPro" id="IPR000524">
    <property type="entry name" value="Tscrpt_reg_HTH_GntR"/>
</dbReference>
<keyword evidence="3" id="KW-0805">Transcription regulation</keyword>
<dbReference type="GO" id="GO:0003677">
    <property type="term" value="F:DNA binding"/>
    <property type="evidence" value="ECO:0007669"/>
    <property type="project" value="UniProtKB-KW"/>
</dbReference>
<evidence type="ECO:0000256" key="2">
    <source>
        <dbReference type="ARBA" id="ARBA00022898"/>
    </source>
</evidence>
<keyword evidence="5" id="KW-0804">Transcription</keyword>
<dbReference type="EMBL" id="CP003326">
    <property type="protein sequence ID" value="AFS79138.1"/>
    <property type="molecule type" value="Genomic_DNA"/>
</dbReference>
<dbReference type="InterPro" id="IPR051446">
    <property type="entry name" value="HTH_trans_reg/aminotransferase"/>
</dbReference>
<gene>
    <name evidence="7" type="ordered locus">Curi_c21350</name>
</gene>
<proteinExistence type="inferred from homology"/>
<keyword evidence="4" id="KW-0238">DNA-binding</keyword>
<evidence type="ECO:0000259" key="6">
    <source>
        <dbReference type="PROSITE" id="PS50949"/>
    </source>
</evidence>
<dbReference type="InterPro" id="IPR015421">
    <property type="entry name" value="PyrdxlP-dep_Trfase_major"/>
</dbReference>
<dbReference type="Gene3D" id="3.40.640.10">
    <property type="entry name" value="Type I PLP-dependent aspartate aminotransferase-like (Major domain)"/>
    <property type="match status" value="1"/>
</dbReference>
<name>K0AZB1_GOTA9</name>
<feature type="domain" description="HTH gntR-type" evidence="6">
    <location>
        <begin position="1"/>
        <end position="69"/>
    </location>
</feature>
<dbReference type="RefSeq" id="WP_014968274.1">
    <property type="nucleotide sequence ID" value="NC_018664.1"/>
</dbReference>
<dbReference type="InterPro" id="IPR036390">
    <property type="entry name" value="WH_DNA-bd_sf"/>
</dbReference>
<evidence type="ECO:0000256" key="4">
    <source>
        <dbReference type="ARBA" id="ARBA00023125"/>
    </source>
</evidence>
<sequence length="445" mass="51519">MLKYEKIIEYIKNGIYNGDLIHKRRLPSIRSISQQFNCSIGTVLKAYDKLEKEHIIYSLPKSGYYVLKDSHDNKHSEDFIIDFSSGVPEVETFPYKNFQHCLNKSIKLYKETLFTYSDPRGLSSLINALTKHLQQYQIFTKPENIIVTSGTQQALTILSMMPFPNGKTNVLVEQPTYYGMIKTLELNDISVLGIERGLNGINLDELEKMFKYGNIKFFYTIPRFHNPTGNSYSRQEKEAIVKMAEKYNVYIVEDDIAVDLDLNRKNDPMFSYDTSSKVIYLKSYSKILMPGLRVAALVVPNLLVSTFLDYKMWTDMNSPILSQGALEMYLKNGMFDVHKKEVTKLYADRMICLKDTLSTFITPKIKWTVPQSGYFGCLYAENNLEYNKIVNSLRAKNIELFDTSLCFLKEYKNHNYFRVSISKTSEDKIKKGIPIVLNTIKKYLT</sequence>
<protein>
    <submittedName>
        <fullName evidence="7">HTH-type transcriptional regulator, GntR family</fullName>
    </submittedName>
</protein>
<dbReference type="Proteomes" id="UP000006094">
    <property type="component" value="Chromosome"/>
</dbReference>
<dbReference type="KEGG" id="cad:Curi_c21350"/>
<evidence type="ECO:0000313" key="8">
    <source>
        <dbReference type="Proteomes" id="UP000006094"/>
    </source>
</evidence>
<dbReference type="HOGENOM" id="CLU_017584_0_0_9"/>
<dbReference type="CDD" id="cd07377">
    <property type="entry name" value="WHTH_GntR"/>
    <property type="match status" value="1"/>
</dbReference>
<dbReference type="SMART" id="SM00345">
    <property type="entry name" value="HTH_GNTR"/>
    <property type="match status" value="1"/>
</dbReference>
<dbReference type="InterPro" id="IPR015424">
    <property type="entry name" value="PyrdxlP-dep_Trfase"/>
</dbReference>
<dbReference type="Gene3D" id="1.10.10.10">
    <property type="entry name" value="Winged helix-like DNA-binding domain superfamily/Winged helix DNA-binding domain"/>
    <property type="match status" value="1"/>
</dbReference>